<evidence type="ECO:0000256" key="5">
    <source>
        <dbReference type="ARBA" id="ARBA00023004"/>
    </source>
</evidence>
<keyword evidence="6" id="KW-0503">Monooxygenase</keyword>
<keyword evidence="9" id="KW-1185">Reference proteome</keyword>
<dbReference type="GO" id="GO:0008395">
    <property type="term" value="F:steroid hydroxylase activity"/>
    <property type="evidence" value="ECO:0007669"/>
    <property type="project" value="TreeGrafter"/>
</dbReference>
<dbReference type="AlphaFoldDB" id="A0A8S3Z6U1"/>
<dbReference type="Proteomes" id="UP000678393">
    <property type="component" value="Unassembled WGS sequence"/>
</dbReference>
<evidence type="ECO:0000256" key="3">
    <source>
        <dbReference type="ARBA" id="ARBA00022723"/>
    </source>
</evidence>
<comment type="caution">
    <text evidence="8">The sequence shown here is derived from an EMBL/GenBank/DDBJ whole genome shotgun (WGS) entry which is preliminary data.</text>
</comment>
<dbReference type="OrthoDB" id="6081913at2759"/>
<keyword evidence="3 7" id="KW-0479">Metal-binding</keyword>
<evidence type="ECO:0000256" key="6">
    <source>
        <dbReference type="ARBA" id="ARBA00023033"/>
    </source>
</evidence>
<accession>A0A8S3Z6U1</accession>
<evidence type="ECO:0000313" key="8">
    <source>
        <dbReference type="EMBL" id="CAG5125113.1"/>
    </source>
</evidence>
<dbReference type="Pfam" id="PF00067">
    <property type="entry name" value="p450"/>
    <property type="match status" value="1"/>
</dbReference>
<dbReference type="GO" id="GO:0005506">
    <property type="term" value="F:iron ion binding"/>
    <property type="evidence" value="ECO:0007669"/>
    <property type="project" value="InterPro"/>
</dbReference>
<keyword evidence="5 7" id="KW-0408">Iron</keyword>
<organism evidence="8 9">
    <name type="scientific">Candidula unifasciata</name>
    <dbReference type="NCBI Taxonomy" id="100452"/>
    <lineage>
        <taxon>Eukaryota</taxon>
        <taxon>Metazoa</taxon>
        <taxon>Spiralia</taxon>
        <taxon>Lophotrochozoa</taxon>
        <taxon>Mollusca</taxon>
        <taxon>Gastropoda</taxon>
        <taxon>Heterobranchia</taxon>
        <taxon>Euthyneura</taxon>
        <taxon>Panpulmonata</taxon>
        <taxon>Eupulmonata</taxon>
        <taxon>Stylommatophora</taxon>
        <taxon>Helicina</taxon>
        <taxon>Helicoidea</taxon>
        <taxon>Geomitridae</taxon>
        <taxon>Candidula</taxon>
    </lineage>
</organism>
<gene>
    <name evidence="8" type="ORF">CUNI_LOCUS10671</name>
</gene>
<proteinExistence type="inferred from homology"/>
<dbReference type="GO" id="GO:0006082">
    <property type="term" value="P:organic acid metabolic process"/>
    <property type="evidence" value="ECO:0007669"/>
    <property type="project" value="TreeGrafter"/>
</dbReference>
<comment type="cofactor">
    <cofactor evidence="1 7">
        <name>heme</name>
        <dbReference type="ChEBI" id="CHEBI:30413"/>
    </cofactor>
</comment>
<dbReference type="InterPro" id="IPR050182">
    <property type="entry name" value="Cytochrome_P450_fam2"/>
</dbReference>
<evidence type="ECO:0000313" key="9">
    <source>
        <dbReference type="Proteomes" id="UP000678393"/>
    </source>
</evidence>
<evidence type="ECO:0000256" key="2">
    <source>
        <dbReference type="ARBA" id="ARBA00010617"/>
    </source>
</evidence>
<dbReference type="SUPFAM" id="SSF48264">
    <property type="entry name" value="Cytochrome P450"/>
    <property type="match status" value="1"/>
</dbReference>
<dbReference type="GO" id="GO:0006805">
    <property type="term" value="P:xenobiotic metabolic process"/>
    <property type="evidence" value="ECO:0007669"/>
    <property type="project" value="TreeGrafter"/>
</dbReference>
<keyword evidence="4" id="KW-0560">Oxidoreductase</keyword>
<dbReference type="PRINTS" id="PR00385">
    <property type="entry name" value="P450"/>
</dbReference>
<dbReference type="InterPro" id="IPR002401">
    <property type="entry name" value="Cyt_P450_E_grp-I"/>
</dbReference>
<dbReference type="PRINTS" id="PR00463">
    <property type="entry name" value="EP450I"/>
</dbReference>
<keyword evidence="7" id="KW-0349">Heme</keyword>
<reference evidence="8" key="1">
    <citation type="submission" date="2021-04" db="EMBL/GenBank/DDBJ databases">
        <authorList>
            <consortium name="Molecular Ecology Group"/>
        </authorList>
    </citation>
    <scope>NUCLEOTIDE SEQUENCE</scope>
</reference>
<dbReference type="PANTHER" id="PTHR24300">
    <property type="entry name" value="CYTOCHROME P450 508A4-RELATED"/>
    <property type="match status" value="1"/>
</dbReference>
<evidence type="ECO:0000256" key="1">
    <source>
        <dbReference type="ARBA" id="ARBA00001971"/>
    </source>
</evidence>
<dbReference type="InterPro" id="IPR001128">
    <property type="entry name" value="Cyt_P450"/>
</dbReference>
<dbReference type="FunFam" id="1.10.630.10:FF:000036">
    <property type="entry name" value="CYtochrome P450 family"/>
    <property type="match status" value="1"/>
</dbReference>
<sequence length="506" mass="57195">MFLELLSCIGLTTVLMCLLVRLVTILQGSNKTNPHPLPPSPGIALPILGHLYLLETNPRRQFTLWGQRHGPLLSLYLGNRLAVVLYGFDTIKEAFVKHADIFSDRPKTFVMQALGKDKGFVTSGPSWRAQRKVTISILQELGLGTSVMEEKVQEEISRFLDNIDTFHGQAFNPRQLTMHSVSNIICALVFGSGFRHDDPEIARYTSLFGDQLSLLEGTVILNFLPILRMLPGDLFGLQKTLRIAAQIENALIKKQLELRKKDIEAEDIKDVPDFLTGYIREIRAHKAADVNTSPINEENLVAVVANLFAAGTETTSTTICWALLYLVRHPEVTDRCFQEMVEHVGLDRRPTYKDRQQLKYMEATVMEVQRISSITPFSLHHTASRDIVFRDYLIPKGTIIMPSLDSILLSSEIWGDPLNFRPGRFLDATGQSLVKREEFVPFCIGRRSCLGEALAKMELFLFLSTMIQKYHFRLPEGAPLPTLEDRFGLSCTPLPYKLCFIPRAHI</sequence>
<evidence type="ECO:0008006" key="10">
    <source>
        <dbReference type="Google" id="ProtNLM"/>
    </source>
</evidence>
<feature type="binding site" description="axial binding residue" evidence="7">
    <location>
        <position position="449"/>
    </location>
    <ligand>
        <name>heme</name>
        <dbReference type="ChEBI" id="CHEBI:30413"/>
    </ligand>
    <ligandPart>
        <name>Fe</name>
        <dbReference type="ChEBI" id="CHEBI:18248"/>
    </ligandPart>
</feature>
<dbReference type="GO" id="GO:0005737">
    <property type="term" value="C:cytoplasm"/>
    <property type="evidence" value="ECO:0007669"/>
    <property type="project" value="TreeGrafter"/>
</dbReference>
<dbReference type="EMBL" id="CAJHNH020001955">
    <property type="protein sequence ID" value="CAG5125113.1"/>
    <property type="molecule type" value="Genomic_DNA"/>
</dbReference>
<dbReference type="GO" id="GO:0016712">
    <property type="term" value="F:oxidoreductase activity, acting on paired donors, with incorporation or reduction of molecular oxygen, reduced flavin or flavoprotein as one donor, and incorporation of one atom of oxygen"/>
    <property type="evidence" value="ECO:0007669"/>
    <property type="project" value="TreeGrafter"/>
</dbReference>
<evidence type="ECO:0000256" key="7">
    <source>
        <dbReference type="PIRSR" id="PIRSR602401-1"/>
    </source>
</evidence>
<dbReference type="PANTHER" id="PTHR24300:SF403">
    <property type="entry name" value="CYTOCHROME P450 306A1"/>
    <property type="match status" value="1"/>
</dbReference>
<protein>
    <recommendedName>
        <fullName evidence="10">Cytochrome P450</fullName>
    </recommendedName>
</protein>
<comment type="similarity">
    <text evidence="2">Belongs to the cytochrome P450 family.</text>
</comment>
<dbReference type="InterPro" id="IPR036396">
    <property type="entry name" value="Cyt_P450_sf"/>
</dbReference>
<dbReference type="GO" id="GO:0020037">
    <property type="term" value="F:heme binding"/>
    <property type="evidence" value="ECO:0007669"/>
    <property type="project" value="InterPro"/>
</dbReference>
<evidence type="ECO:0000256" key="4">
    <source>
        <dbReference type="ARBA" id="ARBA00023002"/>
    </source>
</evidence>
<dbReference type="Gene3D" id="1.10.630.10">
    <property type="entry name" value="Cytochrome P450"/>
    <property type="match status" value="1"/>
</dbReference>
<name>A0A8S3Z6U1_9EUPU</name>